<sequence length="244" mass="27410">LPQLRRVLAKGDSSNISLYYLLFNLISATEQFSLGFFYIVSHYDDSRIFVSTPRNVGDWLNLTQLTMVWIMFLALFATCIFFSPDTRGHKACVLAIYISFLLISIVPLIIDPVNAEVPYSGWFSGIVFGAHFLWVGPIVTFLGVLALVVQWPKAAALSIAGLRAQAFIFAFVALFWIVRVEYPVMERVSLRILQNWYLSVGWVAVDNAVFAVTQFVLLCLAKHPKPKEVDSAARPDEEEPLLAS</sequence>
<name>A0A9P9AKW7_9HYPO</name>
<feature type="transmembrane region" description="Helical" evidence="1">
    <location>
        <begin position="122"/>
        <end position="148"/>
    </location>
</feature>
<dbReference type="Proteomes" id="UP000777438">
    <property type="component" value="Unassembled WGS sequence"/>
</dbReference>
<accession>A0A9P9AKW7</accession>
<dbReference type="OrthoDB" id="5139341at2759"/>
<keyword evidence="3" id="KW-1185">Reference proteome</keyword>
<keyword evidence="1" id="KW-1133">Transmembrane helix</keyword>
<evidence type="ECO:0000313" key="3">
    <source>
        <dbReference type="Proteomes" id="UP000777438"/>
    </source>
</evidence>
<evidence type="ECO:0000313" key="2">
    <source>
        <dbReference type="EMBL" id="KAH6873477.1"/>
    </source>
</evidence>
<proteinExistence type="predicted"/>
<feature type="non-terminal residue" evidence="2">
    <location>
        <position position="244"/>
    </location>
</feature>
<feature type="transmembrane region" description="Helical" evidence="1">
    <location>
        <begin position="91"/>
        <end position="110"/>
    </location>
</feature>
<organism evidence="2 3">
    <name type="scientific">Thelonectria olida</name>
    <dbReference type="NCBI Taxonomy" id="1576542"/>
    <lineage>
        <taxon>Eukaryota</taxon>
        <taxon>Fungi</taxon>
        <taxon>Dikarya</taxon>
        <taxon>Ascomycota</taxon>
        <taxon>Pezizomycotina</taxon>
        <taxon>Sordariomycetes</taxon>
        <taxon>Hypocreomycetidae</taxon>
        <taxon>Hypocreales</taxon>
        <taxon>Nectriaceae</taxon>
        <taxon>Thelonectria</taxon>
    </lineage>
</organism>
<keyword evidence="1" id="KW-0472">Membrane</keyword>
<gene>
    <name evidence="2" type="ORF">B0T10DRAFT_235283</name>
</gene>
<dbReference type="AlphaFoldDB" id="A0A9P9AKW7"/>
<feature type="transmembrane region" description="Helical" evidence="1">
    <location>
        <begin position="197"/>
        <end position="221"/>
    </location>
</feature>
<feature type="transmembrane region" description="Helical" evidence="1">
    <location>
        <begin position="155"/>
        <end position="177"/>
    </location>
</feature>
<feature type="transmembrane region" description="Helical" evidence="1">
    <location>
        <begin position="59"/>
        <end position="82"/>
    </location>
</feature>
<evidence type="ECO:0000256" key="1">
    <source>
        <dbReference type="SAM" id="Phobius"/>
    </source>
</evidence>
<keyword evidence="1" id="KW-0812">Transmembrane</keyword>
<feature type="transmembrane region" description="Helical" evidence="1">
    <location>
        <begin position="20"/>
        <end position="39"/>
    </location>
</feature>
<reference evidence="2 3" key="1">
    <citation type="journal article" date="2021" name="Nat. Commun.">
        <title>Genetic determinants of endophytism in the Arabidopsis root mycobiome.</title>
        <authorList>
            <person name="Mesny F."/>
            <person name="Miyauchi S."/>
            <person name="Thiergart T."/>
            <person name="Pickel B."/>
            <person name="Atanasova L."/>
            <person name="Karlsson M."/>
            <person name="Huettel B."/>
            <person name="Barry K.W."/>
            <person name="Haridas S."/>
            <person name="Chen C."/>
            <person name="Bauer D."/>
            <person name="Andreopoulos W."/>
            <person name="Pangilinan J."/>
            <person name="LaButti K."/>
            <person name="Riley R."/>
            <person name="Lipzen A."/>
            <person name="Clum A."/>
            <person name="Drula E."/>
            <person name="Henrissat B."/>
            <person name="Kohler A."/>
            <person name="Grigoriev I.V."/>
            <person name="Martin F.M."/>
            <person name="Hacquard S."/>
        </authorList>
    </citation>
    <scope>NUCLEOTIDE SEQUENCE [LARGE SCALE GENOMIC DNA]</scope>
    <source>
        <strain evidence="2 3">MPI-CAGE-CH-0241</strain>
    </source>
</reference>
<dbReference type="EMBL" id="JAGPYM010000046">
    <property type="protein sequence ID" value="KAH6873477.1"/>
    <property type="molecule type" value="Genomic_DNA"/>
</dbReference>
<protein>
    <submittedName>
        <fullName evidence="2">Uncharacterized protein</fullName>
    </submittedName>
</protein>
<comment type="caution">
    <text evidence="2">The sequence shown here is derived from an EMBL/GenBank/DDBJ whole genome shotgun (WGS) entry which is preliminary data.</text>
</comment>